<proteinExistence type="predicted"/>
<accession>A0ABY7F3G8</accession>
<feature type="transmembrane region" description="Helical" evidence="1">
    <location>
        <begin position="331"/>
        <end position="353"/>
    </location>
</feature>
<keyword evidence="1" id="KW-0812">Transmembrane</keyword>
<reference evidence="2" key="1">
    <citation type="submission" date="2022-11" db="EMBL/GenBank/DDBJ databases">
        <title>Centuries of genome instability and evolution in soft-shell clam transmissible cancer (bioRxiv).</title>
        <authorList>
            <person name="Hart S.F.M."/>
            <person name="Yonemitsu M.A."/>
            <person name="Giersch R.M."/>
            <person name="Beal B.F."/>
            <person name="Arriagada G."/>
            <person name="Davis B.W."/>
            <person name="Ostrander E.A."/>
            <person name="Goff S.P."/>
            <person name="Metzger M.J."/>
        </authorList>
    </citation>
    <scope>NUCLEOTIDE SEQUENCE</scope>
    <source>
        <strain evidence="2">MELC-2E11</strain>
        <tissue evidence="2">Siphon/mantle</tissue>
    </source>
</reference>
<protein>
    <submittedName>
        <fullName evidence="2">Uncharacterized protein</fullName>
    </submittedName>
</protein>
<sequence>MTWKTIAASVHLKRAGRHSCSMATHMNSSNVNSASVSRGVVLVTPPDMVPTYDRKGDLPVRGSPDVQGVACPSPVGAAILSFSSKGRLVLYLQISFTNAEAECKFWNELAHNISEGQDSMGGLVNLACNSSCTSIDCSGRVNASHFGMSYMDFTFCMGLRLDNCVSPISLSYYMNLPGVNYSREGTVNHNDEYQIEGTIKVSVAEGLPYFPFRQETVIPPTLIDVPPCGSSNQSLIPYREKGKCTFVPPKKSTTKAPVPTTPPVIKSGQCVCDAESFLNPRSGYCEKKTSIIVSTLAPKIITSAVPGVTMENKSKDKPEVKSAGGISKTGVIIAGVAGTLLLIVVAVSVIIFIGRRKRRANYRDRHQLLSDDDDDDPNVVI</sequence>
<keyword evidence="1" id="KW-1133">Transmembrane helix</keyword>
<keyword evidence="3" id="KW-1185">Reference proteome</keyword>
<organism evidence="2 3">
    <name type="scientific">Mya arenaria</name>
    <name type="common">Soft-shell clam</name>
    <dbReference type="NCBI Taxonomy" id="6604"/>
    <lineage>
        <taxon>Eukaryota</taxon>
        <taxon>Metazoa</taxon>
        <taxon>Spiralia</taxon>
        <taxon>Lophotrochozoa</taxon>
        <taxon>Mollusca</taxon>
        <taxon>Bivalvia</taxon>
        <taxon>Autobranchia</taxon>
        <taxon>Heteroconchia</taxon>
        <taxon>Euheterodonta</taxon>
        <taxon>Imparidentia</taxon>
        <taxon>Neoheterodontei</taxon>
        <taxon>Myida</taxon>
        <taxon>Myoidea</taxon>
        <taxon>Myidae</taxon>
        <taxon>Mya</taxon>
    </lineage>
</organism>
<dbReference type="EMBL" id="CP111020">
    <property type="protein sequence ID" value="WAR13886.1"/>
    <property type="molecule type" value="Genomic_DNA"/>
</dbReference>
<evidence type="ECO:0000313" key="3">
    <source>
        <dbReference type="Proteomes" id="UP001164746"/>
    </source>
</evidence>
<dbReference type="CDD" id="cd12087">
    <property type="entry name" value="TM_EGFR-like"/>
    <property type="match status" value="1"/>
</dbReference>
<evidence type="ECO:0000313" key="2">
    <source>
        <dbReference type="EMBL" id="WAR13886.1"/>
    </source>
</evidence>
<evidence type="ECO:0000256" key="1">
    <source>
        <dbReference type="SAM" id="Phobius"/>
    </source>
</evidence>
<gene>
    <name evidence="2" type="ORF">MAR_003991</name>
</gene>
<keyword evidence="1" id="KW-0472">Membrane</keyword>
<dbReference type="Proteomes" id="UP001164746">
    <property type="component" value="Chromosome 9"/>
</dbReference>
<name>A0ABY7F3G8_MYAAR</name>